<evidence type="ECO:0000313" key="1">
    <source>
        <dbReference type="EMBL" id="MFC3195864.1"/>
    </source>
</evidence>
<sequence length="159" mass="18669">MKYLFCLLLSGWLQAAEFKLEIEIPQLQVAEYHAPYVATWIEDDERKAKLATSLWYDQQDKWLKDIRQWWRKTGRYQSSPYDGVTGATRRPGMHRLLLNDKTIASTLRPGQYWLYIEAAREVGGREILKLPFQWPLVEPYQYTAQGAHELGKVTLIIQP</sequence>
<gene>
    <name evidence="1" type="ORF">ACFODZ_16540</name>
</gene>
<comment type="caution">
    <text evidence="1">The sequence shown here is derived from an EMBL/GenBank/DDBJ whole genome shotgun (WGS) entry which is preliminary data.</text>
</comment>
<dbReference type="InterPro" id="IPR014469">
    <property type="entry name" value="DUF2271"/>
</dbReference>
<accession>A0ABV7JD20</accession>
<dbReference type="PIRSF" id="PIRSF014995">
    <property type="entry name" value="UCP014995"/>
    <property type="match status" value="1"/>
</dbReference>
<dbReference type="Pfam" id="PF10029">
    <property type="entry name" value="DUF2271"/>
    <property type="match status" value="1"/>
</dbReference>
<dbReference type="Proteomes" id="UP001595533">
    <property type="component" value="Unassembled WGS sequence"/>
</dbReference>
<evidence type="ECO:0000313" key="2">
    <source>
        <dbReference type="Proteomes" id="UP001595533"/>
    </source>
</evidence>
<keyword evidence="2" id="KW-1185">Reference proteome</keyword>
<protein>
    <submittedName>
        <fullName evidence="1">DUF2271 domain-containing protein</fullName>
    </submittedName>
</protein>
<reference evidence="2" key="1">
    <citation type="journal article" date="2019" name="Int. J. Syst. Evol. Microbiol.">
        <title>The Global Catalogue of Microorganisms (GCM) 10K type strain sequencing project: providing services to taxonomists for standard genome sequencing and annotation.</title>
        <authorList>
            <consortium name="The Broad Institute Genomics Platform"/>
            <consortium name="The Broad Institute Genome Sequencing Center for Infectious Disease"/>
            <person name="Wu L."/>
            <person name="Ma J."/>
        </authorList>
    </citation>
    <scope>NUCLEOTIDE SEQUENCE [LARGE SCALE GENOMIC DNA]</scope>
    <source>
        <strain evidence="2">KCTC 42953</strain>
    </source>
</reference>
<dbReference type="RefSeq" id="WP_198538352.1">
    <property type="nucleotide sequence ID" value="NZ_JBHRTS010000010.1"/>
</dbReference>
<name>A0ABV7JD20_9GAMM</name>
<organism evidence="1 2">
    <name type="scientific">Marinicella sediminis</name>
    <dbReference type="NCBI Taxonomy" id="1792834"/>
    <lineage>
        <taxon>Bacteria</taxon>
        <taxon>Pseudomonadati</taxon>
        <taxon>Pseudomonadota</taxon>
        <taxon>Gammaproteobacteria</taxon>
        <taxon>Lysobacterales</taxon>
        <taxon>Marinicellaceae</taxon>
        <taxon>Marinicella</taxon>
    </lineage>
</organism>
<dbReference type="EMBL" id="JBHRTS010000010">
    <property type="protein sequence ID" value="MFC3195864.1"/>
    <property type="molecule type" value="Genomic_DNA"/>
</dbReference>
<proteinExistence type="predicted"/>